<proteinExistence type="predicted"/>
<dbReference type="EMBL" id="JAAXYH010000004">
    <property type="protein sequence ID" value="NMH65094.1"/>
    <property type="molecule type" value="Genomic_DNA"/>
</dbReference>
<sequence length="118" mass="12430">MNAAGSQHEAGMKKPGLKSLLASTALLLSTTALGINALTPDPSTSACVCSGDTAYNDSLPSSHPTNRCANQGQGLSWVSWLTGSNRSNQAHFVDLLELLHGHTDKPLENITPNSQKNF</sequence>
<feature type="signal peptide" evidence="1">
    <location>
        <begin position="1"/>
        <end position="34"/>
    </location>
</feature>
<organism evidence="2 3">
    <name type="scientific">Shewanella salipaludis</name>
    <dbReference type="NCBI Taxonomy" id="2723052"/>
    <lineage>
        <taxon>Bacteria</taxon>
        <taxon>Pseudomonadati</taxon>
        <taxon>Pseudomonadota</taxon>
        <taxon>Gammaproteobacteria</taxon>
        <taxon>Alteromonadales</taxon>
        <taxon>Shewanellaceae</taxon>
        <taxon>Shewanella</taxon>
    </lineage>
</organism>
<accession>A0A972JKG4</accession>
<name>A0A972JKG4_9GAMM</name>
<protein>
    <submittedName>
        <fullName evidence="2">Uncharacterized protein</fullName>
    </submittedName>
</protein>
<evidence type="ECO:0000313" key="3">
    <source>
        <dbReference type="Proteomes" id="UP000737113"/>
    </source>
</evidence>
<gene>
    <name evidence="2" type="ORF">HC757_07895</name>
</gene>
<reference evidence="2" key="1">
    <citation type="submission" date="2020-04" db="EMBL/GenBank/DDBJ databases">
        <title>Description of Shewanella salipaludis sp. nov., isolated from a salt marsh.</title>
        <authorList>
            <person name="Park S."/>
            <person name="Yoon J.-H."/>
        </authorList>
    </citation>
    <scope>NUCLEOTIDE SEQUENCE</scope>
    <source>
        <strain evidence="2">SHSM-M6</strain>
    </source>
</reference>
<keyword evidence="3" id="KW-1185">Reference proteome</keyword>
<comment type="caution">
    <text evidence="2">The sequence shown here is derived from an EMBL/GenBank/DDBJ whole genome shotgun (WGS) entry which is preliminary data.</text>
</comment>
<keyword evidence="1" id="KW-0732">Signal</keyword>
<evidence type="ECO:0000256" key="1">
    <source>
        <dbReference type="SAM" id="SignalP"/>
    </source>
</evidence>
<dbReference type="Proteomes" id="UP000737113">
    <property type="component" value="Unassembled WGS sequence"/>
</dbReference>
<dbReference type="AlphaFoldDB" id="A0A972JKG4"/>
<evidence type="ECO:0000313" key="2">
    <source>
        <dbReference type="EMBL" id="NMH65094.1"/>
    </source>
</evidence>
<feature type="chain" id="PRO_5037799803" evidence="1">
    <location>
        <begin position="35"/>
        <end position="118"/>
    </location>
</feature>